<dbReference type="EnsemblPlants" id="AET7Gv21285700.2">
    <property type="protein sequence ID" value="AET7Gv21285700.2"/>
    <property type="gene ID" value="AET7Gv21285700"/>
</dbReference>
<dbReference type="PANTHER" id="PTHR34145:SF46">
    <property type="entry name" value="OS06G0716467 PROTEIN"/>
    <property type="match status" value="1"/>
</dbReference>
<reference evidence="2" key="3">
    <citation type="journal article" date="2017" name="Nature">
        <title>Genome sequence of the progenitor of the wheat D genome Aegilops tauschii.</title>
        <authorList>
            <person name="Luo M.C."/>
            <person name="Gu Y.Q."/>
            <person name="Puiu D."/>
            <person name="Wang H."/>
            <person name="Twardziok S.O."/>
            <person name="Deal K.R."/>
            <person name="Huo N."/>
            <person name="Zhu T."/>
            <person name="Wang L."/>
            <person name="Wang Y."/>
            <person name="McGuire P.E."/>
            <person name="Liu S."/>
            <person name="Long H."/>
            <person name="Ramasamy R.K."/>
            <person name="Rodriguez J.C."/>
            <person name="Van S.L."/>
            <person name="Yuan L."/>
            <person name="Wang Z."/>
            <person name="Xia Z."/>
            <person name="Xiao L."/>
            <person name="Anderson O.D."/>
            <person name="Ouyang S."/>
            <person name="Liang Y."/>
            <person name="Zimin A.V."/>
            <person name="Pertea G."/>
            <person name="Qi P."/>
            <person name="Bennetzen J.L."/>
            <person name="Dai X."/>
            <person name="Dawson M.W."/>
            <person name="Muller H.G."/>
            <person name="Kugler K."/>
            <person name="Rivarola-Duarte L."/>
            <person name="Spannagl M."/>
            <person name="Mayer K.F.X."/>
            <person name="Lu F.H."/>
            <person name="Bevan M.W."/>
            <person name="Leroy P."/>
            <person name="Li P."/>
            <person name="You F.M."/>
            <person name="Sun Q."/>
            <person name="Liu Z."/>
            <person name="Lyons E."/>
            <person name="Wicker T."/>
            <person name="Salzberg S.L."/>
            <person name="Devos K.M."/>
            <person name="Dvorak J."/>
        </authorList>
    </citation>
    <scope>NUCLEOTIDE SEQUENCE [LARGE SCALE GENOMIC DNA]</scope>
    <source>
        <strain evidence="2">cv. AL8/78</strain>
    </source>
</reference>
<sequence length="321" mass="35683">MGPMKWIIDPSMPPLQSDEYIKTLLAKLKLKLDKFIEAVNCVIQRHSGVGVSKFSIRCGLYKEEFDHLERWINFAALSKAKILDFDLMKVYSSSKEDHQFPLEALVVQGSSCVQSLHLAGASIKTHSGICGFTLLRSLVLLYVEISGDFPGFLANCPALEDLVMIECSGVTNLSVPHQLHKLQHLVIEEMDVETVECHAAELAHFEYKGNEIPIVLNGRSKLEKVTIRFEGSNGLARVFTAVPVIFRVKILDVQAQISAYEQLQKVAPGPHGMFMHLRHMTCLLVVPSIKPNTDNGVFQLVHYGSRNPAGDVALGYDLFAP</sequence>
<dbReference type="InterPro" id="IPR055357">
    <property type="entry name" value="LRR_At1g61320_AtMIF1"/>
</dbReference>
<organism evidence="2 3">
    <name type="scientific">Aegilops tauschii subsp. strangulata</name>
    <name type="common">Goatgrass</name>
    <dbReference type="NCBI Taxonomy" id="200361"/>
    <lineage>
        <taxon>Eukaryota</taxon>
        <taxon>Viridiplantae</taxon>
        <taxon>Streptophyta</taxon>
        <taxon>Embryophyta</taxon>
        <taxon>Tracheophyta</taxon>
        <taxon>Spermatophyta</taxon>
        <taxon>Magnoliopsida</taxon>
        <taxon>Liliopsida</taxon>
        <taxon>Poales</taxon>
        <taxon>Poaceae</taxon>
        <taxon>BOP clade</taxon>
        <taxon>Pooideae</taxon>
        <taxon>Triticodae</taxon>
        <taxon>Triticeae</taxon>
        <taxon>Triticinae</taxon>
        <taxon>Aegilops</taxon>
    </lineage>
</organism>
<reference evidence="3" key="1">
    <citation type="journal article" date="2014" name="Science">
        <title>Ancient hybridizations among the ancestral genomes of bread wheat.</title>
        <authorList>
            <consortium name="International Wheat Genome Sequencing Consortium,"/>
            <person name="Marcussen T."/>
            <person name="Sandve S.R."/>
            <person name="Heier L."/>
            <person name="Spannagl M."/>
            <person name="Pfeifer M."/>
            <person name="Jakobsen K.S."/>
            <person name="Wulff B.B."/>
            <person name="Steuernagel B."/>
            <person name="Mayer K.F."/>
            <person name="Olsen O.A."/>
        </authorList>
    </citation>
    <scope>NUCLEOTIDE SEQUENCE [LARGE SCALE GENOMIC DNA]</scope>
    <source>
        <strain evidence="3">cv. AL8/78</strain>
    </source>
</reference>
<evidence type="ECO:0000313" key="2">
    <source>
        <dbReference type="EnsemblPlants" id="AET7Gv21285700.2"/>
    </source>
</evidence>
<name>A0A453T8D5_AEGTS</name>
<accession>A0A453T8D5</accession>
<dbReference type="InterPro" id="IPR032675">
    <property type="entry name" value="LRR_dom_sf"/>
</dbReference>
<dbReference type="AlphaFoldDB" id="A0A453T8D5"/>
<keyword evidence="3" id="KW-1185">Reference proteome</keyword>
<dbReference type="Pfam" id="PF23622">
    <property type="entry name" value="LRR_At1g61320_AtMIF1"/>
    <property type="match status" value="1"/>
</dbReference>
<evidence type="ECO:0000259" key="1">
    <source>
        <dbReference type="Pfam" id="PF23622"/>
    </source>
</evidence>
<protein>
    <recommendedName>
        <fullName evidence="1">At1g61320/AtMIF1 LRR domain-containing protein</fullName>
    </recommendedName>
</protein>
<dbReference type="Proteomes" id="UP000015105">
    <property type="component" value="Chromosome 7D"/>
</dbReference>
<feature type="domain" description="At1g61320/AtMIF1 LRR" evidence="1">
    <location>
        <begin position="42"/>
        <end position="286"/>
    </location>
</feature>
<dbReference type="SUPFAM" id="SSF52047">
    <property type="entry name" value="RNI-like"/>
    <property type="match status" value="1"/>
</dbReference>
<dbReference type="Gramene" id="AET7Gv21285700.2">
    <property type="protein sequence ID" value="AET7Gv21285700.2"/>
    <property type="gene ID" value="AET7Gv21285700"/>
</dbReference>
<evidence type="ECO:0000313" key="3">
    <source>
        <dbReference type="Proteomes" id="UP000015105"/>
    </source>
</evidence>
<reference evidence="2" key="4">
    <citation type="submission" date="2019-03" db="UniProtKB">
        <authorList>
            <consortium name="EnsemblPlants"/>
        </authorList>
    </citation>
    <scope>IDENTIFICATION</scope>
</reference>
<reference evidence="2" key="5">
    <citation type="journal article" date="2021" name="G3 (Bethesda)">
        <title>Aegilops tauschii genome assembly Aet v5.0 features greater sequence contiguity and improved annotation.</title>
        <authorList>
            <person name="Wang L."/>
            <person name="Zhu T."/>
            <person name="Rodriguez J.C."/>
            <person name="Deal K.R."/>
            <person name="Dubcovsky J."/>
            <person name="McGuire P.E."/>
            <person name="Lux T."/>
            <person name="Spannagl M."/>
            <person name="Mayer K.F.X."/>
            <person name="Baldrich P."/>
            <person name="Meyers B.C."/>
            <person name="Huo N."/>
            <person name="Gu Y.Q."/>
            <person name="Zhou H."/>
            <person name="Devos K.M."/>
            <person name="Bennetzen J.L."/>
            <person name="Unver T."/>
            <person name="Budak H."/>
            <person name="Gulick P.J."/>
            <person name="Galiba G."/>
            <person name="Kalapos B."/>
            <person name="Nelson D.R."/>
            <person name="Li P."/>
            <person name="You F.M."/>
            <person name="Luo M.C."/>
            <person name="Dvorak J."/>
        </authorList>
    </citation>
    <scope>NUCLEOTIDE SEQUENCE [LARGE SCALE GENOMIC DNA]</scope>
    <source>
        <strain evidence="2">cv. AL8/78</strain>
    </source>
</reference>
<dbReference type="PANTHER" id="PTHR34145">
    <property type="entry name" value="OS02G0105600 PROTEIN"/>
    <property type="match status" value="1"/>
</dbReference>
<proteinExistence type="predicted"/>
<dbReference type="InterPro" id="IPR053772">
    <property type="entry name" value="At1g61320/At1g61330-like"/>
</dbReference>
<dbReference type="Gene3D" id="3.80.10.10">
    <property type="entry name" value="Ribonuclease Inhibitor"/>
    <property type="match status" value="1"/>
</dbReference>
<reference evidence="3" key="2">
    <citation type="journal article" date="2017" name="Nat. Plants">
        <title>The Aegilops tauschii genome reveals multiple impacts of transposons.</title>
        <authorList>
            <person name="Zhao G."/>
            <person name="Zou C."/>
            <person name="Li K."/>
            <person name="Wang K."/>
            <person name="Li T."/>
            <person name="Gao L."/>
            <person name="Zhang X."/>
            <person name="Wang H."/>
            <person name="Yang Z."/>
            <person name="Liu X."/>
            <person name="Jiang W."/>
            <person name="Mao L."/>
            <person name="Kong X."/>
            <person name="Jiao Y."/>
            <person name="Jia J."/>
        </authorList>
    </citation>
    <scope>NUCLEOTIDE SEQUENCE [LARGE SCALE GENOMIC DNA]</scope>
    <source>
        <strain evidence="3">cv. AL8/78</strain>
    </source>
</reference>